<keyword evidence="3" id="KW-0808">Transferase</keyword>
<dbReference type="Pfam" id="PF08032">
    <property type="entry name" value="SpoU_sub_bind"/>
    <property type="match status" value="1"/>
</dbReference>
<protein>
    <submittedName>
        <fullName evidence="5">23S rRNA (Guanosine(2251)-2'-O)-methyltransferase RlmB</fullName>
    </submittedName>
</protein>
<dbReference type="NCBIfam" id="TIGR00186">
    <property type="entry name" value="rRNA_methyl_3"/>
    <property type="match status" value="1"/>
</dbReference>
<feature type="domain" description="RNA 2-O ribose methyltransferase substrate binding" evidence="4">
    <location>
        <begin position="82"/>
        <end position="157"/>
    </location>
</feature>
<dbReference type="CDD" id="cd18103">
    <property type="entry name" value="SpoU-like_RlmB"/>
    <property type="match status" value="1"/>
</dbReference>
<dbReference type="SUPFAM" id="SSF55315">
    <property type="entry name" value="L30e-like"/>
    <property type="match status" value="1"/>
</dbReference>
<name>A0ABY8C5R7_9FIRM</name>
<dbReference type="InterPro" id="IPR029028">
    <property type="entry name" value="Alpha/beta_knot_MTases"/>
</dbReference>
<proteinExistence type="inferred from homology"/>
<dbReference type="InterPro" id="IPR013123">
    <property type="entry name" value="SpoU_subst-bd"/>
</dbReference>
<dbReference type="SMART" id="SM00967">
    <property type="entry name" value="SpoU_sub_bind"/>
    <property type="match status" value="1"/>
</dbReference>
<reference evidence="5 6" key="1">
    <citation type="submission" date="2023-02" db="EMBL/GenBank/DDBJ databases">
        <title>Novel Oscillospiraceae bacterial genomes.</title>
        <authorList>
            <person name="Srinivasan S."/>
            <person name="Austin M.N."/>
            <person name="Fiedler T.L."/>
            <person name="Strenk S.M."/>
            <person name="Agnew K.J."/>
            <person name="Nagana Gowda G.A."/>
            <person name="Raftery D."/>
            <person name="Beamer M.A."/>
            <person name="Achilles S.L."/>
            <person name="Wiesenfeld H.C."/>
            <person name="Fredricks D.N."/>
            <person name="Hillier S.L."/>
        </authorList>
    </citation>
    <scope>NUCLEOTIDE SEQUENCE [LARGE SCALE GENOMIC DNA]</scope>
    <source>
        <strain evidence="5 6">CHIC02 1186E3-8</strain>
    </source>
</reference>
<dbReference type="InterPro" id="IPR029064">
    <property type="entry name" value="Ribosomal_eL30-like_sf"/>
</dbReference>
<organism evidence="5 6">
    <name type="scientific">Amygdalobacter indicium</name>
    <dbReference type="NCBI Taxonomy" id="3029272"/>
    <lineage>
        <taxon>Bacteria</taxon>
        <taxon>Bacillati</taxon>
        <taxon>Bacillota</taxon>
        <taxon>Clostridia</taxon>
        <taxon>Eubacteriales</taxon>
        <taxon>Oscillospiraceae</taxon>
        <taxon>Amygdalobacter</taxon>
    </lineage>
</organism>
<evidence type="ECO:0000256" key="1">
    <source>
        <dbReference type="ARBA" id="ARBA00007228"/>
    </source>
</evidence>
<accession>A0ABY8C5R7</accession>
<dbReference type="PANTHER" id="PTHR46429:SF1">
    <property type="entry name" value="23S RRNA (GUANOSINE-2'-O-)-METHYLTRANSFERASE RLMB"/>
    <property type="match status" value="1"/>
</dbReference>
<dbReference type="Proteomes" id="UP001220478">
    <property type="component" value="Chromosome"/>
</dbReference>
<gene>
    <name evidence="5" type="primary">rlmB</name>
    <name evidence="5" type="ORF">PYS61_04965</name>
</gene>
<dbReference type="InterPro" id="IPR029026">
    <property type="entry name" value="tRNA_m1G_MTases_N"/>
</dbReference>
<comment type="similarity">
    <text evidence="1">Belongs to the class IV-like SAM-binding methyltransferase superfamily. RNA methyltransferase TrmH family.</text>
</comment>
<dbReference type="PANTHER" id="PTHR46429">
    <property type="entry name" value="23S RRNA (GUANOSINE-2'-O-)-METHYLTRANSFERASE RLMB"/>
    <property type="match status" value="1"/>
</dbReference>
<dbReference type="Gene3D" id="3.40.1280.10">
    <property type="match status" value="1"/>
</dbReference>
<evidence type="ECO:0000313" key="6">
    <source>
        <dbReference type="Proteomes" id="UP001220478"/>
    </source>
</evidence>
<dbReference type="InterPro" id="IPR004441">
    <property type="entry name" value="rRNA_MeTrfase_TrmH"/>
</dbReference>
<dbReference type="RefSeq" id="WP_315570760.1">
    <property type="nucleotide sequence ID" value="NZ_CP118866.1"/>
</dbReference>
<dbReference type="Gene3D" id="3.30.1330.30">
    <property type="match status" value="1"/>
</dbReference>
<keyword evidence="6" id="KW-1185">Reference proteome</keyword>
<evidence type="ECO:0000259" key="4">
    <source>
        <dbReference type="SMART" id="SM00967"/>
    </source>
</evidence>
<dbReference type="Pfam" id="PF00588">
    <property type="entry name" value="SpoU_methylase"/>
    <property type="match status" value="1"/>
</dbReference>
<keyword evidence="2" id="KW-0489">Methyltransferase</keyword>
<evidence type="ECO:0000313" key="5">
    <source>
        <dbReference type="EMBL" id="WEG35284.1"/>
    </source>
</evidence>
<evidence type="ECO:0000256" key="2">
    <source>
        <dbReference type="ARBA" id="ARBA00022603"/>
    </source>
</evidence>
<evidence type="ECO:0000256" key="3">
    <source>
        <dbReference type="ARBA" id="ARBA00022679"/>
    </source>
</evidence>
<dbReference type="SUPFAM" id="SSF75217">
    <property type="entry name" value="alpha/beta knot"/>
    <property type="match status" value="1"/>
</dbReference>
<dbReference type="InterPro" id="IPR001537">
    <property type="entry name" value="SpoU_MeTrfase"/>
</dbReference>
<sequence length="351" mass="38299">MTKRDVKALNKFKGFDKTKRADFTGNKNFKNTRKKRNFAENSKFNTKASLRKRAAGTSAEVETANSVGDDGDYVKPENRVDRLRGRNAVNEALSAGRPIEKLWLNKNSTFDIGLQRLISKAKAAGVVIVETDTKALERLGGRNHQGIVAQVAVKDYLDFDELLKKGTSDEQIVESPTDEISSAVSADTQKQSSRQPLVIMLDQINDPHNLGAVLRVADCLQATAVVVSKHRACTLDATVARTSAGAIENVDCCKVTNIGQAIEKLKENGYWTIALDMNGENLYSSTALRKLVNDKLALVIGNEGAGISPSVRAKCDLVLSIPMYGQVNSLNASVALAIVSYEIERLRNFAQ</sequence>
<dbReference type="EMBL" id="CP118868">
    <property type="protein sequence ID" value="WEG35284.1"/>
    <property type="molecule type" value="Genomic_DNA"/>
</dbReference>